<feature type="domain" description="RNase H type-1" evidence="1">
    <location>
        <begin position="2"/>
        <end position="78"/>
    </location>
</feature>
<sequence>MDGSVKQEDGLCYGGGLVRDAGGGWRGVFRSGFGNSSVLGAEFWAVNEGLLLPWSKRLRRVPLERHNSIIVSILQRTKLRKNCKVNRS</sequence>
<dbReference type="InterPro" id="IPR002156">
    <property type="entry name" value="RNaseH_domain"/>
</dbReference>
<keyword evidence="3" id="KW-1185">Reference proteome</keyword>
<accession>A0A6A6L569</accession>
<dbReference type="EMBL" id="JAAGAX010000013">
    <property type="protein sequence ID" value="KAF2296501.1"/>
    <property type="molecule type" value="Genomic_DNA"/>
</dbReference>
<reference evidence="2 3" key="1">
    <citation type="journal article" date="2020" name="Mol. Plant">
        <title>The Chromosome-Based Rubber Tree Genome Provides New Insights into Spurge Genome Evolution and Rubber Biosynthesis.</title>
        <authorList>
            <person name="Liu J."/>
            <person name="Shi C."/>
            <person name="Shi C.C."/>
            <person name="Li W."/>
            <person name="Zhang Q.J."/>
            <person name="Zhang Y."/>
            <person name="Li K."/>
            <person name="Lu H.F."/>
            <person name="Shi C."/>
            <person name="Zhu S.T."/>
            <person name="Xiao Z.Y."/>
            <person name="Nan H."/>
            <person name="Yue Y."/>
            <person name="Zhu X.G."/>
            <person name="Wu Y."/>
            <person name="Hong X.N."/>
            <person name="Fan G.Y."/>
            <person name="Tong Y."/>
            <person name="Zhang D."/>
            <person name="Mao C.L."/>
            <person name="Liu Y.L."/>
            <person name="Hao S.J."/>
            <person name="Liu W.Q."/>
            <person name="Lv M.Q."/>
            <person name="Zhang H.B."/>
            <person name="Liu Y."/>
            <person name="Hu-Tang G.R."/>
            <person name="Wang J.P."/>
            <person name="Wang J.H."/>
            <person name="Sun Y.H."/>
            <person name="Ni S.B."/>
            <person name="Chen W.B."/>
            <person name="Zhang X.C."/>
            <person name="Jiao Y.N."/>
            <person name="Eichler E.E."/>
            <person name="Li G.H."/>
            <person name="Liu X."/>
            <person name="Gao L.Z."/>
        </authorList>
    </citation>
    <scope>NUCLEOTIDE SEQUENCE [LARGE SCALE GENOMIC DNA]</scope>
    <source>
        <strain evidence="3">cv. GT1</strain>
        <tissue evidence="2">Leaf</tissue>
    </source>
</reference>
<comment type="caution">
    <text evidence="2">The sequence shown here is derived from an EMBL/GenBank/DDBJ whole genome shotgun (WGS) entry which is preliminary data.</text>
</comment>
<proteinExistence type="predicted"/>
<organism evidence="2 3">
    <name type="scientific">Hevea brasiliensis</name>
    <name type="common">Para rubber tree</name>
    <name type="synonym">Siphonia brasiliensis</name>
    <dbReference type="NCBI Taxonomy" id="3981"/>
    <lineage>
        <taxon>Eukaryota</taxon>
        <taxon>Viridiplantae</taxon>
        <taxon>Streptophyta</taxon>
        <taxon>Embryophyta</taxon>
        <taxon>Tracheophyta</taxon>
        <taxon>Spermatophyta</taxon>
        <taxon>Magnoliopsida</taxon>
        <taxon>eudicotyledons</taxon>
        <taxon>Gunneridae</taxon>
        <taxon>Pentapetalae</taxon>
        <taxon>rosids</taxon>
        <taxon>fabids</taxon>
        <taxon>Malpighiales</taxon>
        <taxon>Euphorbiaceae</taxon>
        <taxon>Crotonoideae</taxon>
        <taxon>Micrandreae</taxon>
        <taxon>Hevea</taxon>
    </lineage>
</organism>
<evidence type="ECO:0000259" key="1">
    <source>
        <dbReference type="Pfam" id="PF13456"/>
    </source>
</evidence>
<dbReference type="InterPro" id="IPR044730">
    <property type="entry name" value="RNase_H-like_dom_plant"/>
</dbReference>
<dbReference type="SUPFAM" id="SSF53098">
    <property type="entry name" value="Ribonuclease H-like"/>
    <property type="match status" value="1"/>
</dbReference>
<evidence type="ECO:0000313" key="2">
    <source>
        <dbReference type="EMBL" id="KAF2296501.1"/>
    </source>
</evidence>
<dbReference type="Proteomes" id="UP000467840">
    <property type="component" value="Chromosome 7"/>
</dbReference>
<dbReference type="GO" id="GO:0003676">
    <property type="term" value="F:nucleic acid binding"/>
    <property type="evidence" value="ECO:0007669"/>
    <property type="project" value="InterPro"/>
</dbReference>
<dbReference type="Pfam" id="PF13456">
    <property type="entry name" value="RVT_3"/>
    <property type="match status" value="1"/>
</dbReference>
<gene>
    <name evidence="2" type="ORF">GH714_040475</name>
</gene>
<protein>
    <recommendedName>
        <fullName evidence="1">RNase H type-1 domain-containing protein</fullName>
    </recommendedName>
</protein>
<dbReference type="InterPro" id="IPR012337">
    <property type="entry name" value="RNaseH-like_sf"/>
</dbReference>
<evidence type="ECO:0000313" key="3">
    <source>
        <dbReference type="Proteomes" id="UP000467840"/>
    </source>
</evidence>
<name>A0A6A6L569_HEVBR</name>
<dbReference type="AlphaFoldDB" id="A0A6A6L569"/>
<dbReference type="GO" id="GO:0004523">
    <property type="term" value="F:RNA-DNA hybrid ribonuclease activity"/>
    <property type="evidence" value="ECO:0007669"/>
    <property type="project" value="InterPro"/>
</dbReference>
<dbReference type="CDD" id="cd06222">
    <property type="entry name" value="RNase_H_like"/>
    <property type="match status" value="1"/>
</dbReference>